<comment type="caution">
    <text evidence="6">Lacks conserved residue(s) required for the propagation of feature annotation.</text>
</comment>
<dbReference type="GO" id="GO:0070043">
    <property type="term" value="F:rRNA (guanine-N7-)-methyltransferase activity"/>
    <property type="evidence" value="ECO:0007669"/>
    <property type="project" value="UniProtKB-UniRule"/>
</dbReference>
<proteinExistence type="inferred from homology"/>
<sequence length="204" mass="22224">MPALSEIRIAELLEPYLAEGPALATDLVPRVSKYLDLLMLWNARTNLTAIRDPEQLVQRQIGESLFAARFVDIPGTLMDFGSGGGFPGIPLQIALPTLRVTLAESQGKKASFLREALRSLGLNAEVWSSRVESMPADRVFGVVAMRAVDQAAAMLPIAQERVAPEGKLLRYLPASEESLLAGWSLIEEAVVPSSQGRIACWKRV</sequence>
<keyword evidence="2 6" id="KW-0698">rRNA processing</keyword>
<evidence type="ECO:0000256" key="6">
    <source>
        <dbReference type="HAMAP-Rule" id="MF_00074"/>
    </source>
</evidence>
<accession>A0A1H4NFC3</accession>
<feature type="binding site" evidence="6">
    <location>
        <position position="81"/>
    </location>
    <ligand>
        <name>S-adenosyl-L-methionine</name>
        <dbReference type="ChEBI" id="CHEBI:59789"/>
    </ligand>
</feature>
<keyword evidence="4 6" id="KW-0808">Transferase</keyword>
<dbReference type="PANTHER" id="PTHR31760:SF0">
    <property type="entry name" value="S-ADENOSYL-L-METHIONINE-DEPENDENT METHYLTRANSFERASES SUPERFAMILY PROTEIN"/>
    <property type="match status" value="1"/>
</dbReference>
<evidence type="ECO:0000313" key="7">
    <source>
        <dbReference type="EMBL" id="SEB93973.1"/>
    </source>
</evidence>
<feature type="binding site" evidence="6">
    <location>
        <begin position="131"/>
        <end position="132"/>
    </location>
    <ligand>
        <name>S-adenosyl-L-methionine</name>
        <dbReference type="ChEBI" id="CHEBI:59789"/>
    </ligand>
</feature>
<name>A0A1H4NFC3_9BACT</name>
<gene>
    <name evidence="6" type="primary">rsmG</name>
    <name evidence="7" type="ORF">SAMN05443244_2235</name>
</gene>
<reference evidence="7 8" key="1">
    <citation type="submission" date="2016-10" db="EMBL/GenBank/DDBJ databases">
        <authorList>
            <person name="de Groot N.N."/>
        </authorList>
    </citation>
    <scope>NUCLEOTIDE SEQUENCE [LARGE SCALE GENOMIC DNA]</scope>
    <source>
        <strain evidence="7 8">AB35.6</strain>
    </source>
</reference>
<evidence type="ECO:0000313" key="8">
    <source>
        <dbReference type="Proteomes" id="UP000182409"/>
    </source>
</evidence>
<dbReference type="AlphaFoldDB" id="A0A1H4NFC3"/>
<feature type="binding site" evidence="6">
    <location>
        <position position="146"/>
    </location>
    <ligand>
        <name>S-adenosyl-L-methionine</name>
        <dbReference type="ChEBI" id="CHEBI:59789"/>
    </ligand>
</feature>
<evidence type="ECO:0000256" key="2">
    <source>
        <dbReference type="ARBA" id="ARBA00022552"/>
    </source>
</evidence>
<evidence type="ECO:0000256" key="1">
    <source>
        <dbReference type="ARBA" id="ARBA00022490"/>
    </source>
</evidence>
<evidence type="ECO:0000256" key="4">
    <source>
        <dbReference type="ARBA" id="ARBA00022679"/>
    </source>
</evidence>
<protein>
    <recommendedName>
        <fullName evidence="6">Ribosomal RNA small subunit methyltransferase G</fullName>
        <ecNumber evidence="6">2.1.1.-</ecNumber>
    </recommendedName>
    <alternativeName>
        <fullName evidence="6">16S rRNA 7-methylguanosine methyltransferase</fullName>
        <shortName evidence="6">16S rRNA m7G methyltransferase</shortName>
    </alternativeName>
</protein>
<comment type="similarity">
    <text evidence="6">Belongs to the methyltransferase superfamily. RNA methyltransferase RsmG family.</text>
</comment>
<dbReference type="EMBL" id="FNSD01000001">
    <property type="protein sequence ID" value="SEB93973.1"/>
    <property type="molecule type" value="Genomic_DNA"/>
</dbReference>
<keyword evidence="5 6" id="KW-0949">S-adenosyl-L-methionine</keyword>
<dbReference type="Pfam" id="PF02527">
    <property type="entry name" value="GidB"/>
    <property type="match status" value="1"/>
</dbReference>
<dbReference type="Gene3D" id="3.40.50.150">
    <property type="entry name" value="Vaccinia Virus protein VP39"/>
    <property type="match status" value="1"/>
</dbReference>
<dbReference type="HAMAP" id="MF_00074">
    <property type="entry name" value="16SrRNA_methyltr_G"/>
    <property type="match status" value="1"/>
</dbReference>
<evidence type="ECO:0000256" key="5">
    <source>
        <dbReference type="ARBA" id="ARBA00022691"/>
    </source>
</evidence>
<dbReference type="PANTHER" id="PTHR31760">
    <property type="entry name" value="S-ADENOSYL-L-METHIONINE-DEPENDENT METHYLTRANSFERASES SUPERFAMILY PROTEIN"/>
    <property type="match status" value="1"/>
</dbReference>
<dbReference type="Proteomes" id="UP000182409">
    <property type="component" value="Unassembled WGS sequence"/>
</dbReference>
<dbReference type="RefSeq" id="WP_074654049.1">
    <property type="nucleotide sequence ID" value="NZ_FNSD01000001.1"/>
</dbReference>
<evidence type="ECO:0000256" key="3">
    <source>
        <dbReference type="ARBA" id="ARBA00022603"/>
    </source>
</evidence>
<keyword evidence="3 6" id="KW-0489">Methyltransferase</keyword>
<dbReference type="OrthoDB" id="9808773at2"/>
<dbReference type="SUPFAM" id="SSF53335">
    <property type="entry name" value="S-adenosyl-L-methionine-dependent methyltransferases"/>
    <property type="match status" value="1"/>
</dbReference>
<comment type="subcellular location">
    <subcellularLocation>
        <location evidence="6">Cytoplasm</location>
    </subcellularLocation>
</comment>
<dbReference type="EC" id="2.1.1.-" evidence="6"/>
<dbReference type="InterPro" id="IPR029063">
    <property type="entry name" value="SAM-dependent_MTases_sf"/>
</dbReference>
<comment type="function">
    <text evidence="6">Specifically methylates the N7 position of a guanine in 16S rRNA.</text>
</comment>
<dbReference type="GO" id="GO:0005829">
    <property type="term" value="C:cytosol"/>
    <property type="evidence" value="ECO:0007669"/>
    <property type="project" value="TreeGrafter"/>
</dbReference>
<keyword evidence="1 6" id="KW-0963">Cytoplasm</keyword>
<dbReference type="InterPro" id="IPR003682">
    <property type="entry name" value="rRNA_ssu_MeTfrase_G"/>
</dbReference>
<dbReference type="NCBIfam" id="TIGR00138">
    <property type="entry name" value="rsmG_gidB"/>
    <property type="match status" value="1"/>
</dbReference>
<feature type="binding site" evidence="6">
    <location>
        <position position="86"/>
    </location>
    <ligand>
        <name>S-adenosyl-L-methionine</name>
        <dbReference type="ChEBI" id="CHEBI:59789"/>
    </ligand>
</feature>
<organism evidence="7 8">
    <name type="scientific">Terriglobus roseus</name>
    <dbReference type="NCBI Taxonomy" id="392734"/>
    <lineage>
        <taxon>Bacteria</taxon>
        <taxon>Pseudomonadati</taxon>
        <taxon>Acidobacteriota</taxon>
        <taxon>Terriglobia</taxon>
        <taxon>Terriglobales</taxon>
        <taxon>Acidobacteriaceae</taxon>
        <taxon>Terriglobus</taxon>
    </lineage>
</organism>